<dbReference type="Proteomes" id="UP000815677">
    <property type="component" value="Unassembled WGS sequence"/>
</dbReference>
<proteinExistence type="predicted"/>
<accession>A0ABQ0M050</accession>
<dbReference type="CDD" id="cd09917">
    <property type="entry name" value="F-box_SF"/>
    <property type="match status" value="1"/>
</dbReference>
<evidence type="ECO:0000313" key="1">
    <source>
        <dbReference type="EMBL" id="GAT56687.1"/>
    </source>
</evidence>
<dbReference type="InterPro" id="IPR036047">
    <property type="entry name" value="F-box-like_dom_sf"/>
</dbReference>
<name>A0ABQ0M050_MYCCL</name>
<protein>
    <recommendedName>
        <fullName evidence="3">F-box domain-containing protein</fullName>
    </recommendedName>
</protein>
<evidence type="ECO:0008006" key="3">
    <source>
        <dbReference type="Google" id="ProtNLM"/>
    </source>
</evidence>
<reference evidence="1" key="1">
    <citation type="submission" date="2014-09" db="EMBL/GenBank/DDBJ databases">
        <title>Genome sequence of the luminous mushroom Mycena chlorophos for searching fungal bioluminescence genes.</title>
        <authorList>
            <person name="Tanaka Y."/>
            <person name="Kasuga D."/>
            <person name="Oba Y."/>
            <person name="Hase S."/>
            <person name="Sato K."/>
            <person name="Oba Y."/>
            <person name="Sakakibara Y."/>
        </authorList>
    </citation>
    <scope>NUCLEOTIDE SEQUENCE</scope>
</reference>
<keyword evidence="2" id="KW-1185">Reference proteome</keyword>
<gene>
    <name evidence="1" type="ORF">MCHLO_13314</name>
</gene>
<dbReference type="EMBL" id="DF849328">
    <property type="protein sequence ID" value="GAT56687.1"/>
    <property type="molecule type" value="Genomic_DNA"/>
</dbReference>
<dbReference type="SUPFAM" id="SSF81383">
    <property type="entry name" value="F-box domain"/>
    <property type="match status" value="1"/>
</dbReference>
<sequence length="328" mass="36824">MANILDFPDELLLLAFSPLPRSTLWAIIQTCTRLRRLCILPYLRRLGITSADIDSGTLRLRDSSTFVALLLIAWMLPGAIKRVVVFNEQSADNDPDGKQREMQLLTRILAILPDPILDIKLYTPRKVPLLSLLFDLQPTQNPHLVVVSQSPSISILSRPRKLRSLVWTPHGRHPEWSWVSRAMLTELLNPRKSGWDRAQRGLELTLMGPFFLLAYAIAWSLWTPATVGSLAKQMVDIAFAREAARWTPRERVEFDLKHAVDSPTVGVNWMRIQVLRDHLVLLTLAAHDSESPSGVTFRAPKGLRPAEILSVVNALENLDCAAICAVDG</sequence>
<organism evidence="1 2">
    <name type="scientific">Mycena chlorophos</name>
    <name type="common">Agaric fungus</name>
    <name type="synonym">Agaricus chlorophos</name>
    <dbReference type="NCBI Taxonomy" id="658473"/>
    <lineage>
        <taxon>Eukaryota</taxon>
        <taxon>Fungi</taxon>
        <taxon>Dikarya</taxon>
        <taxon>Basidiomycota</taxon>
        <taxon>Agaricomycotina</taxon>
        <taxon>Agaricomycetes</taxon>
        <taxon>Agaricomycetidae</taxon>
        <taxon>Agaricales</taxon>
        <taxon>Marasmiineae</taxon>
        <taxon>Mycenaceae</taxon>
        <taxon>Mycena</taxon>
    </lineage>
</organism>
<evidence type="ECO:0000313" key="2">
    <source>
        <dbReference type="Proteomes" id="UP000815677"/>
    </source>
</evidence>